<comment type="caution">
    <text evidence="1">The sequence shown here is derived from an EMBL/GenBank/DDBJ whole genome shotgun (WGS) entry which is preliminary data.</text>
</comment>
<gene>
    <name evidence="1" type="ORF">VKT23_013176</name>
</gene>
<organism evidence="1 2">
    <name type="scientific">Marasmiellus scandens</name>
    <dbReference type="NCBI Taxonomy" id="2682957"/>
    <lineage>
        <taxon>Eukaryota</taxon>
        <taxon>Fungi</taxon>
        <taxon>Dikarya</taxon>
        <taxon>Basidiomycota</taxon>
        <taxon>Agaricomycotina</taxon>
        <taxon>Agaricomycetes</taxon>
        <taxon>Agaricomycetidae</taxon>
        <taxon>Agaricales</taxon>
        <taxon>Marasmiineae</taxon>
        <taxon>Omphalotaceae</taxon>
        <taxon>Marasmiellus</taxon>
    </lineage>
</organism>
<dbReference type="EMBL" id="JBANRG010000035">
    <property type="protein sequence ID" value="KAK7449703.1"/>
    <property type="molecule type" value="Genomic_DNA"/>
</dbReference>
<proteinExistence type="predicted"/>
<accession>A0ABR1J4E7</accession>
<protein>
    <submittedName>
        <fullName evidence="1">Uncharacterized protein</fullName>
    </submittedName>
</protein>
<sequence>MNEYDLVSTSNQMFPLLSNKLTRKLPTLFEHLEFGERTFKFRGTRLGDSELEGCWPTVSE</sequence>
<dbReference type="Proteomes" id="UP001498398">
    <property type="component" value="Unassembled WGS sequence"/>
</dbReference>
<evidence type="ECO:0000313" key="1">
    <source>
        <dbReference type="EMBL" id="KAK7449703.1"/>
    </source>
</evidence>
<evidence type="ECO:0000313" key="2">
    <source>
        <dbReference type="Proteomes" id="UP001498398"/>
    </source>
</evidence>
<keyword evidence="2" id="KW-1185">Reference proteome</keyword>
<name>A0ABR1J4E7_9AGAR</name>
<reference evidence="1 2" key="1">
    <citation type="submission" date="2024-01" db="EMBL/GenBank/DDBJ databases">
        <title>A draft genome for the cacao thread blight pathogen Marasmiellus scandens.</title>
        <authorList>
            <person name="Baruah I.K."/>
            <person name="Leung J."/>
            <person name="Bukari Y."/>
            <person name="Amoako-Attah I."/>
            <person name="Meinhardt L.W."/>
            <person name="Bailey B.A."/>
            <person name="Cohen S.P."/>
        </authorList>
    </citation>
    <scope>NUCLEOTIDE SEQUENCE [LARGE SCALE GENOMIC DNA]</scope>
    <source>
        <strain evidence="1 2">GH-19</strain>
    </source>
</reference>